<name>A0A6G4U9I1_9ACTN</name>
<evidence type="ECO:0000313" key="3">
    <source>
        <dbReference type="Proteomes" id="UP000481583"/>
    </source>
</evidence>
<sequence>MHTNERTANLLGATALAVTDELVSGPVAASAASPSGAAALIALHANPGISVTELGRRVGLTQSAAVRMVDALARAAMVERRRTANKFTWIYPTDKGRETAEVLIHGRQARLTAALEGLGEDERHTLGALLEKVLDGLYATTRSGPDPEAAHHRICRLCDREACVSDAYCPVGEAEKAARGAGA</sequence>
<dbReference type="PANTHER" id="PTHR33164">
    <property type="entry name" value="TRANSCRIPTIONAL REGULATOR, MARR FAMILY"/>
    <property type="match status" value="1"/>
</dbReference>
<dbReference type="SMART" id="SM00347">
    <property type="entry name" value="HTH_MARR"/>
    <property type="match status" value="1"/>
</dbReference>
<dbReference type="SUPFAM" id="SSF46785">
    <property type="entry name" value="Winged helix' DNA-binding domain"/>
    <property type="match status" value="1"/>
</dbReference>
<keyword evidence="3" id="KW-1185">Reference proteome</keyword>
<dbReference type="GO" id="GO:0006950">
    <property type="term" value="P:response to stress"/>
    <property type="evidence" value="ECO:0007669"/>
    <property type="project" value="TreeGrafter"/>
</dbReference>
<proteinExistence type="predicted"/>
<feature type="domain" description="HTH marR-type" evidence="1">
    <location>
        <begin position="1"/>
        <end position="135"/>
    </location>
</feature>
<dbReference type="EMBL" id="JAAKZV010000239">
    <property type="protein sequence ID" value="NGN68889.1"/>
    <property type="molecule type" value="Genomic_DNA"/>
</dbReference>
<dbReference type="InterPro" id="IPR039422">
    <property type="entry name" value="MarR/SlyA-like"/>
</dbReference>
<dbReference type="RefSeq" id="WP_165243270.1">
    <property type="nucleotide sequence ID" value="NZ_JAAKZV010000239.1"/>
</dbReference>
<evidence type="ECO:0000259" key="1">
    <source>
        <dbReference type="PROSITE" id="PS50995"/>
    </source>
</evidence>
<organism evidence="2 3">
    <name type="scientific">Streptomyces coryli</name>
    <dbReference type="NCBI Taxonomy" id="1128680"/>
    <lineage>
        <taxon>Bacteria</taxon>
        <taxon>Bacillati</taxon>
        <taxon>Actinomycetota</taxon>
        <taxon>Actinomycetes</taxon>
        <taxon>Kitasatosporales</taxon>
        <taxon>Streptomycetaceae</taxon>
        <taxon>Streptomyces</taxon>
    </lineage>
</organism>
<dbReference type="PROSITE" id="PS50995">
    <property type="entry name" value="HTH_MARR_2"/>
    <property type="match status" value="1"/>
</dbReference>
<dbReference type="GO" id="GO:0003700">
    <property type="term" value="F:DNA-binding transcription factor activity"/>
    <property type="evidence" value="ECO:0007669"/>
    <property type="project" value="InterPro"/>
</dbReference>
<evidence type="ECO:0000313" key="2">
    <source>
        <dbReference type="EMBL" id="NGN68889.1"/>
    </source>
</evidence>
<accession>A0A6G4U9I1</accession>
<gene>
    <name evidence="2" type="ORF">G5C51_33975</name>
</gene>
<dbReference type="InterPro" id="IPR000835">
    <property type="entry name" value="HTH_MarR-typ"/>
</dbReference>
<dbReference type="PANTHER" id="PTHR33164:SF43">
    <property type="entry name" value="HTH-TYPE TRANSCRIPTIONAL REPRESSOR YETL"/>
    <property type="match status" value="1"/>
</dbReference>
<dbReference type="Proteomes" id="UP000481583">
    <property type="component" value="Unassembled WGS sequence"/>
</dbReference>
<comment type="caution">
    <text evidence="2">The sequence shown here is derived from an EMBL/GenBank/DDBJ whole genome shotgun (WGS) entry which is preliminary data.</text>
</comment>
<reference evidence="2 3" key="1">
    <citation type="submission" date="2020-02" db="EMBL/GenBank/DDBJ databases">
        <title>Whole-genome analyses of novel actinobacteria.</title>
        <authorList>
            <person name="Sahin N."/>
        </authorList>
    </citation>
    <scope>NUCLEOTIDE SEQUENCE [LARGE SCALE GENOMIC DNA]</scope>
    <source>
        <strain evidence="2 3">A7024</strain>
    </source>
</reference>
<dbReference type="InterPro" id="IPR036390">
    <property type="entry name" value="WH_DNA-bd_sf"/>
</dbReference>
<dbReference type="Pfam" id="PF12802">
    <property type="entry name" value="MarR_2"/>
    <property type="match status" value="1"/>
</dbReference>
<dbReference type="InterPro" id="IPR036388">
    <property type="entry name" value="WH-like_DNA-bd_sf"/>
</dbReference>
<protein>
    <submittedName>
        <fullName evidence="2">MarR family transcriptional regulator</fullName>
    </submittedName>
</protein>
<dbReference type="AlphaFoldDB" id="A0A6G4U9I1"/>
<dbReference type="PRINTS" id="PR00598">
    <property type="entry name" value="HTHMARR"/>
</dbReference>
<dbReference type="Gene3D" id="1.10.10.10">
    <property type="entry name" value="Winged helix-like DNA-binding domain superfamily/Winged helix DNA-binding domain"/>
    <property type="match status" value="1"/>
</dbReference>